<keyword evidence="8" id="KW-0175">Coiled coil</keyword>
<dbReference type="InterPro" id="IPR049017">
    <property type="entry name" value="Nab2_Znf4"/>
</dbReference>
<feature type="domain" description="Nuclear polyadenylated RNA-binding 2 protein CCCH zinc finger 1" evidence="11">
    <location>
        <begin position="226"/>
        <end position="249"/>
    </location>
</feature>
<accession>A0ABX6EQ87</accession>
<evidence type="ECO:0000256" key="9">
    <source>
        <dbReference type="SAM" id="MobiDB-lite"/>
    </source>
</evidence>
<keyword evidence="6" id="KW-0862">Zinc</keyword>
<dbReference type="Gene3D" id="4.10.1000.40">
    <property type="match status" value="3"/>
</dbReference>
<evidence type="ECO:0000313" key="14">
    <source>
        <dbReference type="EMBL" id="QGN14463.1"/>
    </source>
</evidence>
<proteinExistence type="inferred from homology"/>
<reference evidence="14 15" key="1">
    <citation type="submission" date="2016-03" db="EMBL/GenBank/DDBJ databases">
        <title>How can Kluyveromyces marxianus grow so fast - potential evolutionary course in Saccharomyces Complex revealed by comparative genomics.</title>
        <authorList>
            <person name="Mo W."/>
            <person name="Lu W."/>
            <person name="Yang X."/>
            <person name="Qi J."/>
            <person name="Lv H."/>
        </authorList>
    </citation>
    <scope>NUCLEOTIDE SEQUENCE [LARGE SCALE GENOMIC DNA]</scope>
    <source>
        <strain evidence="14 15">FIM1</strain>
    </source>
</reference>
<keyword evidence="15" id="KW-1185">Reference proteome</keyword>
<protein>
    <submittedName>
        <fullName evidence="14">Nuclear polyadenylated RNA-binding protein NAB2</fullName>
    </submittedName>
</protein>
<name>A0ABX6EQ87_KLUMA</name>
<evidence type="ECO:0000256" key="8">
    <source>
        <dbReference type="SAM" id="Coils"/>
    </source>
</evidence>
<dbReference type="InterPro" id="IPR043094">
    <property type="entry name" value="Nab2/ZC3H14_N_sf"/>
</dbReference>
<dbReference type="Pfam" id="PF11517">
    <property type="entry name" value="Nab2"/>
    <property type="match status" value="1"/>
</dbReference>
<dbReference type="PANTHER" id="PTHR14738:SF29">
    <property type="entry name" value="ZINC FINGER CCCH DOMAIN-CONTAINING PROTEIN 14"/>
    <property type="match status" value="1"/>
</dbReference>
<dbReference type="InterPro" id="IPR041044">
    <property type="entry name" value="Nab2p_Zf1"/>
</dbReference>
<dbReference type="Pfam" id="PF14608">
    <property type="entry name" value="zf-CCCH_2"/>
    <property type="match status" value="4"/>
</dbReference>
<evidence type="ECO:0000256" key="5">
    <source>
        <dbReference type="ARBA" id="ARBA00022771"/>
    </source>
</evidence>
<gene>
    <name evidence="14" type="primary">NAB2</name>
    <name evidence="14" type="ORF">FIM1_1124</name>
</gene>
<keyword evidence="4" id="KW-0677">Repeat</keyword>
<evidence type="ECO:0000259" key="10">
    <source>
        <dbReference type="Pfam" id="PF11517"/>
    </source>
</evidence>
<evidence type="ECO:0000256" key="2">
    <source>
        <dbReference type="ARBA" id="ARBA00008423"/>
    </source>
</evidence>
<feature type="compositionally biased region" description="Low complexity" evidence="9">
    <location>
        <begin position="173"/>
        <end position="184"/>
    </location>
</feature>
<comment type="subcellular location">
    <subcellularLocation>
        <location evidence="1">Nucleus</location>
    </subcellularLocation>
</comment>
<dbReference type="Pfam" id="PF21803">
    <property type="entry name" value="Nab2-zf4"/>
    <property type="match status" value="1"/>
</dbReference>
<dbReference type="Pfam" id="PF18260">
    <property type="entry name" value="Nab2p_Zf1"/>
    <property type="match status" value="1"/>
</dbReference>
<keyword evidence="3" id="KW-0479">Metal-binding</keyword>
<comment type="similarity">
    <text evidence="2">Belongs to the ZC3H14 family.</text>
</comment>
<feature type="coiled-coil region" evidence="8">
    <location>
        <begin position="275"/>
        <end position="304"/>
    </location>
</feature>
<feature type="region of interest" description="Disordered" evidence="9">
    <location>
        <begin position="464"/>
        <end position="530"/>
    </location>
</feature>
<organism evidence="14 15">
    <name type="scientific">Kluyveromyces marxianus</name>
    <name type="common">Yeast</name>
    <name type="synonym">Candida kefyr</name>
    <dbReference type="NCBI Taxonomy" id="4911"/>
    <lineage>
        <taxon>Eukaryota</taxon>
        <taxon>Fungi</taxon>
        <taxon>Dikarya</taxon>
        <taxon>Ascomycota</taxon>
        <taxon>Saccharomycotina</taxon>
        <taxon>Saccharomycetes</taxon>
        <taxon>Saccharomycetales</taxon>
        <taxon>Saccharomycetaceae</taxon>
        <taxon>Kluyveromyces</taxon>
    </lineage>
</organism>
<dbReference type="EMBL" id="CP015055">
    <property type="protein sequence ID" value="QGN14463.1"/>
    <property type="molecule type" value="Genomic_DNA"/>
</dbReference>
<dbReference type="Gene3D" id="1.10.340.40">
    <property type="entry name" value="Nuclear abundant poly(A) RNA-bind protein 2, N-terminal domain"/>
    <property type="match status" value="1"/>
</dbReference>
<evidence type="ECO:0000256" key="4">
    <source>
        <dbReference type="ARBA" id="ARBA00022737"/>
    </source>
</evidence>
<dbReference type="InterPro" id="IPR021083">
    <property type="entry name" value="Nab2_N"/>
</dbReference>
<feature type="domain" description="Nab2 type CCCH zinc finger 4" evidence="13">
    <location>
        <begin position="329"/>
        <end position="357"/>
    </location>
</feature>
<evidence type="ECO:0000256" key="6">
    <source>
        <dbReference type="ARBA" id="ARBA00022833"/>
    </source>
</evidence>
<feature type="domain" description="Nuclear abundant poly(A) RNA-binding protein Nab2 N-terminal" evidence="10">
    <location>
        <begin position="5"/>
        <end position="97"/>
    </location>
</feature>
<keyword evidence="5" id="KW-0863">Zinc-finger</keyword>
<evidence type="ECO:0000256" key="1">
    <source>
        <dbReference type="ARBA" id="ARBA00004123"/>
    </source>
</evidence>
<evidence type="ECO:0000259" key="11">
    <source>
        <dbReference type="Pfam" id="PF18260"/>
    </source>
</evidence>
<feature type="region of interest" description="Disordered" evidence="9">
    <location>
        <begin position="97"/>
        <end position="138"/>
    </location>
</feature>
<keyword evidence="7" id="KW-0539">Nucleus</keyword>
<feature type="region of interest" description="Disordered" evidence="9">
    <location>
        <begin position="152"/>
        <end position="199"/>
    </location>
</feature>
<evidence type="ECO:0000256" key="3">
    <source>
        <dbReference type="ARBA" id="ARBA00022723"/>
    </source>
</evidence>
<dbReference type="PANTHER" id="PTHR14738">
    <property type="entry name" value="ZINC FINGER CCCH DOMAIN-CONTAINING PROTEIN 14"/>
    <property type="match status" value="1"/>
</dbReference>
<sequence>MTSVPENIATNLKTVISERLKVVPNFNEDVNQVAEYVTLLMSNGSSATDILQELSSLFDSVSPQELQDVVSIAFNAAELLKGGDDLNAVFAKLGNQGSNGPSAPVSESTSAPSSSGPVSAPASASANSESVPSSSPVSAFTGVVDVSSSKYNTAGNQARHPAQRTRDPHGTVSRRGGSSSARGGISKTAAIPNRRTPNSRYGANQLAMALGIDEANASNEGSTHTVIKREGRCPDFPHCPLGRKCTRGHPTATCPSYPNCKNPPGTCTYLHPSEDAELMKEIERVREERRIKREEMEKKQQQRISGIVVCKFGTVCSNPKCPFGHPTPANEDAKVTQFSWCESNLQCADPTCNKAHSSLSKIRSVEPLHKPTPKPVIAKPSNPKYVAGSMVPPEEKTLEQCKFGPKCTNKRCPKRHARSPIMCREGANCTRIDCLFGHPVNEPCRYGAECRTYGCLFQHPPERVLPEKPRKGGDAGNNFNTTQGNGVWFNPQLIGSGNSSSNERPFALPESSVQSVHANQEVDGDSMMAN</sequence>
<evidence type="ECO:0000256" key="7">
    <source>
        <dbReference type="ARBA" id="ARBA00023242"/>
    </source>
</evidence>
<feature type="compositionally biased region" description="Low complexity" evidence="9">
    <location>
        <begin position="101"/>
        <end position="138"/>
    </location>
</feature>
<feature type="domain" description="RNA-binding Nab2-type zinc finger" evidence="12">
    <location>
        <begin position="254"/>
        <end position="280"/>
    </location>
</feature>
<feature type="compositionally biased region" description="Basic and acidic residues" evidence="9">
    <location>
        <begin position="464"/>
        <end position="473"/>
    </location>
</feature>
<dbReference type="InterPro" id="IPR040366">
    <property type="entry name" value="Nab2/ZC3H14"/>
</dbReference>
<dbReference type="Pfam" id="PF21457">
    <property type="entry name" value="zf-CCCH_2-like_3"/>
    <property type="match status" value="1"/>
</dbReference>
<evidence type="ECO:0000259" key="13">
    <source>
        <dbReference type="Pfam" id="PF21803"/>
    </source>
</evidence>
<evidence type="ECO:0000259" key="12">
    <source>
        <dbReference type="Pfam" id="PF21457"/>
    </source>
</evidence>
<evidence type="ECO:0000313" key="15">
    <source>
        <dbReference type="Proteomes" id="UP000422736"/>
    </source>
</evidence>
<feature type="compositionally biased region" description="Polar residues" evidence="9">
    <location>
        <begin position="493"/>
        <end position="503"/>
    </location>
</feature>
<dbReference type="Proteomes" id="UP000422736">
    <property type="component" value="Chromosome 2"/>
</dbReference>
<dbReference type="InterPro" id="IPR048410">
    <property type="entry name" value="Znf-CCCH_2-like_3"/>
</dbReference>